<protein>
    <recommendedName>
        <fullName evidence="3">YNCE-like beta-propeller domain-containing protein</fullName>
    </recommendedName>
</protein>
<gene>
    <name evidence="4" type="ORF">LA66_02295</name>
</gene>
<dbReference type="EMBL" id="JRFJ01000001">
    <property type="protein sequence ID" value="KHJ55507.1"/>
    <property type="molecule type" value="Genomic_DNA"/>
</dbReference>
<proteinExistence type="predicted"/>
<evidence type="ECO:0000256" key="2">
    <source>
        <dbReference type="SAM" id="SignalP"/>
    </source>
</evidence>
<dbReference type="Pfam" id="PF10282">
    <property type="entry name" value="Lactonase"/>
    <property type="match status" value="1"/>
</dbReference>
<dbReference type="AlphaFoldDB" id="A0A0B1Q9B7"/>
<dbReference type="InterPro" id="IPR011048">
    <property type="entry name" value="Haem_d1_sf"/>
</dbReference>
<accession>A0A0B1Q9B7</accession>
<reference evidence="4 5" key="1">
    <citation type="submission" date="2014-09" db="EMBL/GenBank/DDBJ databases">
        <title>Isolation and characterization of Aurantimonas altamirensis ON-56566 from clinical sample following a dog bite.</title>
        <authorList>
            <person name="Eshaghi A."/>
            <person name="Li A."/>
            <person name="Shahinas D."/>
            <person name="Bahn P."/>
            <person name="Kus J.V."/>
            <person name="Patel S.N."/>
        </authorList>
    </citation>
    <scope>NUCLEOTIDE SEQUENCE [LARGE SCALE GENOMIC DNA]</scope>
    <source>
        <strain evidence="4 5">ON-56566</strain>
    </source>
</reference>
<sequence>MSASVLGCMALAAALLTATHARADTAYVTNQSSDDLSVVDLTSMRVVATIPIGGKPAGVAVPPDGRHAYVTSPESGTLTVIDTAAASVARRIEVKGGPLGVAVHPSGAPVYVADWYDHRLSVVDPGDGRIVAEVATGLSPSGVAVSPDGKLVVTADRDSNRISVFETGGMSLIGTVAVGERPFGVEFSPDGRRLHVANVVSNDVSVVDVASLTILASVPVGDRPYATATASGQVFATDQHGATVSVFDAETFAPTGTVDVGEYPEGIAAAGDGRALYVVNWFDNTLMKIDAVTLQRVGEVTVGDGPRAFGKFVAYDGGQGRSE</sequence>
<dbReference type="Gene3D" id="2.130.10.10">
    <property type="entry name" value="YVTN repeat-like/Quinoprotein amine dehydrogenase"/>
    <property type="match status" value="3"/>
</dbReference>
<keyword evidence="1 2" id="KW-0732">Signal</keyword>
<dbReference type="InterPro" id="IPR011964">
    <property type="entry name" value="YVTN_b-propeller_repeat"/>
</dbReference>
<feature type="domain" description="YNCE-like beta-propeller" evidence="3">
    <location>
        <begin position="25"/>
        <end position="101"/>
    </location>
</feature>
<dbReference type="InterPro" id="IPR015943">
    <property type="entry name" value="WD40/YVTN_repeat-like_dom_sf"/>
</dbReference>
<dbReference type="RefSeq" id="WP_039188420.1">
    <property type="nucleotide sequence ID" value="NZ_JRFJ01000001.1"/>
</dbReference>
<dbReference type="OrthoDB" id="195736at2"/>
<evidence type="ECO:0000313" key="5">
    <source>
        <dbReference type="Proteomes" id="UP000030826"/>
    </source>
</evidence>
<dbReference type="Proteomes" id="UP000030826">
    <property type="component" value="Unassembled WGS sequence"/>
</dbReference>
<feature type="signal peptide" evidence="2">
    <location>
        <begin position="1"/>
        <end position="23"/>
    </location>
</feature>
<dbReference type="SUPFAM" id="SSF51004">
    <property type="entry name" value="C-terminal (heme d1) domain of cytochrome cd1-nitrite reductase"/>
    <property type="match status" value="1"/>
</dbReference>
<evidence type="ECO:0000256" key="1">
    <source>
        <dbReference type="ARBA" id="ARBA00022729"/>
    </source>
</evidence>
<comment type="caution">
    <text evidence="4">The sequence shown here is derived from an EMBL/GenBank/DDBJ whole genome shotgun (WGS) entry which is preliminary data.</text>
</comment>
<dbReference type="PANTHER" id="PTHR47197:SF3">
    <property type="entry name" value="DIHYDRO-HEME D1 DEHYDROGENASE"/>
    <property type="match status" value="1"/>
</dbReference>
<dbReference type="PANTHER" id="PTHR47197">
    <property type="entry name" value="PROTEIN NIRF"/>
    <property type="match status" value="1"/>
</dbReference>
<dbReference type="STRING" id="370622.LA66_02295"/>
<feature type="chain" id="PRO_5002081301" description="YNCE-like beta-propeller domain-containing protein" evidence="2">
    <location>
        <begin position="24"/>
        <end position="323"/>
    </location>
</feature>
<evidence type="ECO:0000313" key="4">
    <source>
        <dbReference type="EMBL" id="KHJ55507.1"/>
    </source>
</evidence>
<dbReference type="NCBIfam" id="TIGR02276">
    <property type="entry name" value="beta_rpt_yvtn"/>
    <property type="match status" value="5"/>
</dbReference>
<dbReference type="InterPro" id="IPR019405">
    <property type="entry name" value="Lactonase_7-beta_prop"/>
</dbReference>
<evidence type="ECO:0000259" key="3">
    <source>
        <dbReference type="Pfam" id="PF21783"/>
    </source>
</evidence>
<organism evidence="4 5">
    <name type="scientific">Aureimonas altamirensis</name>
    <dbReference type="NCBI Taxonomy" id="370622"/>
    <lineage>
        <taxon>Bacteria</taxon>
        <taxon>Pseudomonadati</taxon>
        <taxon>Pseudomonadota</taxon>
        <taxon>Alphaproteobacteria</taxon>
        <taxon>Hyphomicrobiales</taxon>
        <taxon>Aurantimonadaceae</taxon>
        <taxon>Aureimonas</taxon>
    </lineage>
</organism>
<dbReference type="InterPro" id="IPR051200">
    <property type="entry name" value="Host-pathogen_enzymatic-act"/>
</dbReference>
<name>A0A0B1Q9B7_9HYPH</name>
<dbReference type="Pfam" id="PF21783">
    <property type="entry name" value="YNCE"/>
    <property type="match status" value="1"/>
</dbReference>
<dbReference type="InterPro" id="IPR048433">
    <property type="entry name" value="YNCE-like_beta-prop"/>
</dbReference>